<dbReference type="PROSITE" id="PS51191">
    <property type="entry name" value="FEMABX"/>
    <property type="match status" value="1"/>
</dbReference>
<evidence type="ECO:0000256" key="2">
    <source>
        <dbReference type="ARBA" id="ARBA00022679"/>
    </source>
</evidence>
<dbReference type="OrthoDB" id="341858at2"/>
<keyword evidence="4" id="KW-0573">Peptidoglycan synthesis</keyword>
<dbReference type="InterPro" id="IPR038740">
    <property type="entry name" value="BioF2-like_GNAT_dom"/>
</dbReference>
<dbReference type="GO" id="GO:0071555">
    <property type="term" value="P:cell wall organization"/>
    <property type="evidence" value="ECO:0007669"/>
    <property type="project" value="UniProtKB-KW"/>
</dbReference>
<dbReference type="SUPFAM" id="SSF55729">
    <property type="entry name" value="Acyl-CoA N-acyltransferases (Nat)"/>
    <property type="match status" value="2"/>
</dbReference>
<dbReference type="Pfam" id="PF13480">
    <property type="entry name" value="Acetyltransf_6"/>
    <property type="match status" value="1"/>
</dbReference>
<dbReference type="STRING" id="1549748.WH95_10820"/>
<dbReference type="InterPro" id="IPR050644">
    <property type="entry name" value="PG_Glycine_Bridge_Synth"/>
</dbReference>
<evidence type="ECO:0000313" key="10">
    <source>
        <dbReference type="Proteomes" id="UP000034491"/>
    </source>
</evidence>
<comment type="caution">
    <text evidence="9">The sequence shown here is derived from an EMBL/GenBank/DDBJ whole genome shotgun (WGS) entry which is preliminary data.</text>
</comment>
<dbReference type="GO" id="GO:0009252">
    <property type="term" value="P:peptidoglycan biosynthetic process"/>
    <property type="evidence" value="ECO:0007669"/>
    <property type="project" value="UniProtKB-KW"/>
</dbReference>
<dbReference type="GO" id="GO:0008360">
    <property type="term" value="P:regulation of cell shape"/>
    <property type="evidence" value="ECO:0007669"/>
    <property type="project" value="UniProtKB-KW"/>
</dbReference>
<evidence type="ECO:0000256" key="4">
    <source>
        <dbReference type="ARBA" id="ARBA00022984"/>
    </source>
</evidence>
<evidence type="ECO:0000259" key="8">
    <source>
        <dbReference type="Pfam" id="PF13480"/>
    </source>
</evidence>
<keyword evidence="5" id="KW-0012">Acyltransferase</keyword>
<dbReference type="InterPro" id="IPR003447">
    <property type="entry name" value="FEMABX"/>
</dbReference>
<organism evidence="9 10">
    <name type="scientific">Kiloniella litopenaei</name>
    <dbReference type="NCBI Taxonomy" id="1549748"/>
    <lineage>
        <taxon>Bacteria</taxon>
        <taxon>Pseudomonadati</taxon>
        <taxon>Pseudomonadota</taxon>
        <taxon>Alphaproteobacteria</taxon>
        <taxon>Rhodospirillales</taxon>
        <taxon>Kiloniellaceae</taxon>
        <taxon>Kiloniella</taxon>
    </lineage>
</organism>
<name>A0A0M2RAB2_9PROT</name>
<evidence type="ECO:0000256" key="1">
    <source>
        <dbReference type="ARBA" id="ARBA00009943"/>
    </source>
</evidence>
<evidence type="ECO:0000256" key="6">
    <source>
        <dbReference type="ARBA" id="ARBA00023316"/>
    </source>
</evidence>
<feature type="region of interest" description="Disordered" evidence="7">
    <location>
        <begin position="1"/>
        <end position="20"/>
    </location>
</feature>
<proteinExistence type="inferred from homology"/>
<evidence type="ECO:0000313" key="9">
    <source>
        <dbReference type="EMBL" id="KKJ76940.1"/>
    </source>
</evidence>
<comment type="similarity">
    <text evidence="1">Belongs to the FemABX family.</text>
</comment>
<dbReference type="EMBL" id="LANI01000009">
    <property type="protein sequence ID" value="KKJ76940.1"/>
    <property type="molecule type" value="Genomic_DNA"/>
</dbReference>
<dbReference type="RefSeq" id="WP_046506920.1">
    <property type="nucleotide sequence ID" value="NZ_LANI01000009.1"/>
</dbReference>
<keyword evidence="6" id="KW-0961">Cell wall biogenesis/degradation</keyword>
<gene>
    <name evidence="9" type="ORF">WH95_10820</name>
</gene>
<dbReference type="Proteomes" id="UP000034491">
    <property type="component" value="Unassembled WGS sequence"/>
</dbReference>
<dbReference type="AlphaFoldDB" id="A0A0M2RAB2"/>
<protein>
    <recommendedName>
        <fullName evidence="8">BioF2-like acetyltransferase domain-containing protein</fullName>
    </recommendedName>
</protein>
<keyword evidence="3" id="KW-0133">Cell shape</keyword>
<dbReference type="Gene3D" id="3.40.630.30">
    <property type="match status" value="1"/>
</dbReference>
<feature type="domain" description="BioF2-like acetyltransferase" evidence="8">
    <location>
        <begin position="181"/>
        <end position="306"/>
    </location>
</feature>
<reference evidence="9 10" key="1">
    <citation type="submission" date="2015-03" db="EMBL/GenBank/DDBJ databases">
        <title>Genome sequence of Kiloniella sp. P1-1, isolated from the gut microflora of Pacific white shrimp, Penaeus vannamei.</title>
        <authorList>
            <person name="Shao Z."/>
            <person name="Wang L."/>
            <person name="Li X."/>
        </authorList>
    </citation>
    <scope>NUCLEOTIDE SEQUENCE [LARGE SCALE GENOMIC DNA]</scope>
    <source>
        <strain evidence="9 10">P1-1</strain>
    </source>
</reference>
<keyword evidence="2" id="KW-0808">Transferase</keyword>
<evidence type="ECO:0000256" key="5">
    <source>
        <dbReference type="ARBA" id="ARBA00023315"/>
    </source>
</evidence>
<dbReference type="GO" id="GO:0016755">
    <property type="term" value="F:aminoacyltransferase activity"/>
    <property type="evidence" value="ECO:0007669"/>
    <property type="project" value="InterPro"/>
</dbReference>
<sequence>MPDKARINAPETSGTPGTPQLDIKWNDVSVRQWRELVRKAGQSNLLQSWPYAQAVLMTERLVGKFATIYWQGRIVGICQVLEQKLLGVFHKVRLYRGPLWLEPDIPQEVHEFFWAEIQKRYPARPWRFRYFLPEMPDTEANRALLAKFGLNRIQTDGYSSIWLDLTQPEETLRANLKQNWRNTLNQSEKKGLALELDTEGKHLNWLLKLSEMDKILKEFKGPSPALVAHLKRFTKDRGDFLLMRALLDGEAVGAILLFLHEGSATYLVGWNSQEGRDARAHNYLLWRGLLELKERDINWLDLGGINPDDAKGVTFFKKGLGGTPFTLIGSYN</sequence>
<evidence type="ECO:0000256" key="7">
    <source>
        <dbReference type="SAM" id="MobiDB-lite"/>
    </source>
</evidence>
<dbReference type="InterPro" id="IPR016181">
    <property type="entry name" value="Acyl_CoA_acyltransferase"/>
</dbReference>
<dbReference type="PANTHER" id="PTHR36174">
    <property type="entry name" value="LIPID II:GLYCINE GLYCYLTRANSFERASE"/>
    <property type="match status" value="1"/>
</dbReference>
<accession>A0A0M2RAB2</accession>
<evidence type="ECO:0000256" key="3">
    <source>
        <dbReference type="ARBA" id="ARBA00022960"/>
    </source>
</evidence>
<dbReference type="PANTHER" id="PTHR36174:SF1">
    <property type="entry name" value="LIPID II:GLYCINE GLYCYLTRANSFERASE"/>
    <property type="match status" value="1"/>
</dbReference>
<keyword evidence="10" id="KW-1185">Reference proteome</keyword>